<feature type="domain" description="EGF-like" evidence="17">
    <location>
        <begin position="1198"/>
        <end position="1234"/>
    </location>
</feature>
<dbReference type="FunFam" id="2.120.10.30:FF:000241">
    <property type="entry name" value="Low-density lipoprotein receptor-related protein 6"/>
    <property type="match status" value="1"/>
</dbReference>
<evidence type="ECO:0000313" key="19">
    <source>
        <dbReference type="Proteomes" id="UP001196413"/>
    </source>
</evidence>
<feature type="disulfide bond" evidence="13">
    <location>
        <begin position="804"/>
        <end position="816"/>
    </location>
</feature>
<dbReference type="EMBL" id="JAHQIW010007303">
    <property type="protein sequence ID" value="KAJ1373522.1"/>
    <property type="molecule type" value="Genomic_DNA"/>
</dbReference>
<evidence type="ECO:0008006" key="20">
    <source>
        <dbReference type="Google" id="ProtNLM"/>
    </source>
</evidence>
<dbReference type="Gene3D" id="2.120.10.30">
    <property type="entry name" value="TolB, C-terminal domain"/>
    <property type="match status" value="3"/>
</dbReference>
<dbReference type="Pfam" id="PF00057">
    <property type="entry name" value="Ldl_recept_a"/>
    <property type="match status" value="8"/>
</dbReference>
<feature type="domain" description="EGF-like" evidence="17">
    <location>
        <begin position="1546"/>
        <end position="1582"/>
    </location>
</feature>
<feature type="disulfide bond" evidence="13">
    <location>
        <begin position="811"/>
        <end position="829"/>
    </location>
</feature>
<evidence type="ECO:0000256" key="4">
    <source>
        <dbReference type="ARBA" id="ARBA00022583"/>
    </source>
</evidence>
<feature type="disulfide bond" evidence="13">
    <location>
        <begin position="1017"/>
        <end position="1029"/>
    </location>
</feature>
<keyword evidence="8 15" id="KW-1133">Transmembrane helix</keyword>
<evidence type="ECO:0000256" key="6">
    <source>
        <dbReference type="ARBA" id="ARBA00022729"/>
    </source>
</evidence>
<dbReference type="InterPro" id="IPR002172">
    <property type="entry name" value="LDrepeatLR_classA_rpt"/>
</dbReference>
<feature type="disulfide bond" evidence="13">
    <location>
        <begin position="859"/>
        <end position="874"/>
    </location>
</feature>
<dbReference type="SUPFAM" id="SSF57196">
    <property type="entry name" value="EGF/Laminin"/>
    <property type="match status" value="1"/>
</dbReference>
<organism evidence="18 19">
    <name type="scientific">Parelaphostrongylus tenuis</name>
    <name type="common">Meningeal worm</name>
    <dbReference type="NCBI Taxonomy" id="148309"/>
    <lineage>
        <taxon>Eukaryota</taxon>
        <taxon>Metazoa</taxon>
        <taxon>Ecdysozoa</taxon>
        <taxon>Nematoda</taxon>
        <taxon>Chromadorea</taxon>
        <taxon>Rhabditida</taxon>
        <taxon>Rhabditina</taxon>
        <taxon>Rhabditomorpha</taxon>
        <taxon>Strongyloidea</taxon>
        <taxon>Metastrongylidae</taxon>
        <taxon>Parelaphostrongylus</taxon>
    </lineage>
</organism>
<dbReference type="Gene3D" id="2.10.25.10">
    <property type="entry name" value="Laminin"/>
    <property type="match status" value="1"/>
</dbReference>
<gene>
    <name evidence="18" type="ORF">KIN20_035938</name>
</gene>
<dbReference type="PROSITE" id="PS50068">
    <property type="entry name" value="LDLRA_2"/>
    <property type="match status" value="9"/>
</dbReference>
<feature type="transmembrane region" description="Helical" evidence="15">
    <location>
        <begin position="1599"/>
        <end position="1620"/>
    </location>
</feature>
<dbReference type="InterPro" id="IPR001881">
    <property type="entry name" value="EGF-like_Ca-bd_dom"/>
</dbReference>
<dbReference type="InterPro" id="IPR009030">
    <property type="entry name" value="Growth_fac_rcpt_cys_sf"/>
</dbReference>
<keyword evidence="6" id="KW-0732">Signal</keyword>
<feature type="domain" description="EGF-like" evidence="17">
    <location>
        <begin position="407"/>
        <end position="442"/>
    </location>
</feature>
<proteinExistence type="predicted"/>
<dbReference type="GO" id="GO:0005509">
    <property type="term" value="F:calcium ion binding"/>
    <property type="evidence" value="ECO:0007669"/>
    <property type="project" value="InterPro"/>
</dbReference>
<keyword evidence="5 15" id="KW-0812">Transmembrane</keyword>
<protein>
    <recommendedName>
        <fullName evidence="20">Vitellogenin receptor</fullName>
    </recommendedName>
</protein>
<dbReference type="GO" id="GO:0006898">
    <property type="term" value="P:receptor-mediated endocytosis"/>
    <property type="evidence" value="ECO:0007669"/>
    <property type="project" value="TreeGrafter"/>
</dbReference>
<dbReference type="InterPro" id="IPR000033">
    <property type="entry name" value="LDLR_classB_rpt"/>
</dbReference>
<feature type="disulfide bond" evidence="13">
    <location>
        <begin position="847"/>
        <end position="865"/>
    </location>
</feature>
<dbReference type="SUPFAM" id="SSF57424">
    <property type="entry name" value="LDL receptor-like module"/>
    <property type="match status" value="9"/>
</dbReference>
<dbReference type="GO" id="GO:0042562">
    <property type="term" value="F:hormone binding"/>
    <property type="evidence" value="ECO:0007669"/>
    <property type="project" value="TreeGrafter"/>
</dbReference>
<evidence type="ECO:0000256" key="9">
    <source>
        <dbReference type="ARBA" id="ARBA00023136"/>
    </source>
</evidence>
<keyword evidence="7" id="KW-0677">Repeat</keyword>
<evidence type="ECO:0000259" key="16">
    <source>
        <dbReference type="SMART" id="SM00179"/>
    </source>
</evidence>
<feature type="domain" description="EGF-like calcium-binding" evidence="16">
    <location>
        <begin position="1237"/>
        <end position="1274"/>
    </location>
</feature>
<feature type="disulfide bond" evidence="13">
    <location>
        <begin position="994"/>
        <end position="1009"/>
    </location>
</feature>
<keyword evidence="3" id="KW-0245">EGF-like domain</keyword>
<evidence type="ECO:0000259" key="17">
    <source>
        <dbReference type="SMART" id="SM00181"/>
    </source>
</evidence>
<dbReference type="Proteomes" id="UP001196413">
    <property type="component" value="Unassembled WGS sequence"/>
</dbReference>
<name>A0AAD5WKB6_PARTN</name>
<evidence type="ECO:0000256" key="7">
    <source>
        <dbReference type="ARBA" id="ARBA00022737"/>
    </source>
</evidence>
<dbReference type="InterPro" id="IPR051221">
    <property type="entry name" value="LDLR-related"/>
</dbReference>
<feature type="domain" description="EGF-like calcium-binding" evidence="16">
    <location>
        <begin position="1195"/>
        <end position="1234"/>
    </location>
</feature>
<feature type="domain" description="EGF-like" evidence="17">
    <location>
        <begin position="1238"/>
        <end position="1274"/>
    </location>
</feature>
<keyword evidence="12" id="KW-0325">Glycoprotein</keyword>
<dbReference type="PROSITE" id="PS01209">
    <property type="entry name" value="LDLRA_1"/>
    <property type="match status" value="5"/>
</dbReference>
<feature type="disulfide bond" evidence="13">
    <location>
        <begin position="955"/>
        <end position="970"/>
    </location>
</feature>
<dbReference type="CDD" id="cd00112">
    <property type="entry name" value="LDLa"/>
    <property type="match status" value="9"/>
</dbReference>
<dbReference type="GO" id="GO:0012505">
    <property type="term" value="C:endomembrane system"/>
    <property type="evidence" value="ECO:0007669"/>
    <property type="project" value="UniProtKB-SubCell"/>
</dbReference>
<evidence type="ECO:0000256" key="3">
    <source>
        <dbReference type="ARBA" id="ARBA00022536"/>
    </source>
</evidence>
<evidence type="ECO:0000256" key="5">
    <source>
        <dbReference type="ARBA" id="ARBA00022692"/>
    </source>
</evidence>
<evidence type="ECO:0000256" key="2">
    <source>
        <dbReference type="ARBA" id="ARBA00004308"/>
    </source>
</evidence>
<dbReference type="SUPFAM" id="SSF57184">
    <property type="entry name" value="Growth factor receptor domain"/>
    <property type="match status" value="1"/>
</dbReference>
<feature type="domain" description="EGF-like" evidence="17">
    <location>
        <begin position="102"/>
        <end position="136"/>
    </location>
</feature>
<comment type="subcellular location">
    <subcellularLocation>
        <location evidence="2">Endomembrane system</location>
    </subcellularLocation>
    <subcellularLocation>
        <location evidence="1">Membrane</location>
        <topology evidence="1">Single-pass membrane protein</topology>
    </subcellularLocation>
</comment>
<comment type="caution">
    <text evidence="13">Lacks conserved residue(s) required for the propagation of feature annotation.</text>
</comment>
<feature type="disulfide bond" evidence="13">
    <location>
        <begin position="1119"/>
        <end position="1137"/>
    </location>
</feature>
<feature type="disulfide bond" evidence="13">
    <location>
        <begin position="840"/>
        <end position="852"/>
    </location>
</feature>
<dbReference type="InterPro" id="IPR036055">
    <property type="entry name" value="LDL_receptor-like_sf"/>
</dbReference>
<feature type="disulfide bond" evidence="13">
    <location>
        <begin position="982"/>
        <end position="1000"/>
    </location>
</feature>
<evidence type="ECO:0000256" key="10">
    <source>
        <dbReference type="ARBA" id="ARBA00023157"/>
    </source>
</evidence>
<dbReference type="SMART" id="SM00179">
    <property type="entry name" value="EGF_CA"/>
    <property type="match status" value="3"/>
</dbReference>
<comment type="caution">
    <text evidence="18">The sequence shown here is derived from an EMBL/GenBank/DDBJ whole genome shotgun (WGS) entry which is preliminary data.</text>
</comment>
<evidence type="ECO:0000256" key="14">
    <source>
        <dbReference type="SAM" id="MobiDB-lite"/>
    </source>
</evidence>
<dbReference type="SMART" id="SM00192">
    <property type="entry name" value="LDLa"/>
    <property type="match status" value="9"/>
</dbReference>
<accession>A0AAD5WKB6</accession>
<dbReference type="InterPro" id="IPR023415">
    <property type="entry name" value="LDLR_class-A_CS"/>
</dbReference>
<dbReference type="SUPFAM" id="SSF63825">
    <property type="entry name" value="YWTD domain"/>
    <property type="match status" value="3"/>
</dbReference>
<dbReference type="PRINTS" id="PR00261">
    <property type="entry name" value="LDLRECEPTOR"/>
</dbReference>
<evidence type="ECO:0000313" key="18">
    <source>
        <dbReference type="EMBL" id="KAJ1373522.1"/>
    </source>
</evidence>
<dbReference type="SMART" id="SM00135">
    <property type="entry name" value="LY"/>
    <property type="match status" value="7"/>
</dbReference>
<evidence type="ECO:0000256" key="1">
    <source>
        <dbReference type="ARBA" id="ARBA00004167"/>
    </source>
</evidence>
<sequence>MVYDKQGIRLLWVTSNKSLVVSMSIKTWKITPFIYINGSNIDAITVDEWTGDVFLMVNNILIKKPFGSNSMDIQTGALNITKLSSRDPFRSATIMDRTMSPKCDLKSCSQLCLRSTKNRYECLCPQGFVRKGESCSASETLLLAGDKLLSVINGSSTPVFLFHPTIAYKQWKKLAIDYTQELVYLIFDFELWVTNLNGSFAEHLLNTENALTAIAVDQVTGNVILGMESTRHTGEIFILDPRRIKENTKVHLMTDSEGAIRHIEMDPITGSLFWWRGCIKKANGDGSNTSCVVKTSTSSFVIDAMLSKLYYLEKSGEVHCVDYDGRNNKVVGAFSVVNTVQSELAIGDDKLYIIQRQRDSSDMLLVTELKRNITGNFTVFNSYNTTATSRFRAAVVYRPKPTGLQNACSTNNGGCSHLCVMSGHQRRCLCAYSILQPDNSCRANPSFISYSHGIVVDFVSVSPNATVPRRALRSPEIPLGITVVEADPDRNQLILVDSVQNRIIIFRFATNNWYSVADDVGDVKGISLDANNRELYYTRLFPPSIWRLSLSADDPASYPVVPTRVSFLGQDNKPKDIVVHPCRMQIFFTNVGIVPSIERMYYSGYKRERIVDEDIIGETRLSIDFLDEKLYFTETTTEMIYRIDFDGRNKEVVVTAAGRPLALAIMENWLIYSRSGLELVIADKLNGLSERVIAVTTAPVDSITVSAKDGQRCNIDICASLGCSDECRLSAQGEPHCVCRGERKLGNDNVTCTGNDILMKKCAMNEFLCEVDSRCIPYEETCDRYPDCAHGEDESDEMCSQRTCRLGYFNCGNGLCVTLSKKCDRNNDCLNFADELNCECNAGEFRCESGICIASNLTCDFKPDCNDASDEKNCPPRNCTTTSNFDIPGLINCNGTTQCILPQWRCDGTNDCWDDSDEKDCSEIVLPLLHGLRPCLPSEFTCGRTKSCLPRAWVCDGQKDCADGSDELDCLSSCRIGVEFTCRSGDCIHIEKRCDGKKHCPDGDDEHNCDSPLHTDCNSVSFRCRNDRCISLEWICDGANDCDDATSDNEISSDEANCTDMAPTCMLEEFYCRVMGTSYRSCLANVHRCDGFLDCTDGSDENRTECARLDRCQESEFRCQSGQCIPKSWTCNEIADCSDQSDEDKKICTTQSSKCRSDEVVCVKDTVTTCISQEVICNQTHECENLKYLTKTMCGVNECKFDLCEEECVDLPFSYRCECRSPKVTDPKNPARCIMGDQCAMSNCSQFCIEKGNGNYECACAKGYLLESDGHGCKLKSKLALPMLLSMTSDGIRMHSLRDSHQTLPINSSSGRVLAFSVRLSCVYWIDENETVGRTFTNGTSMLLHEISLYCPDSLAVDEYSENIYWTSKSRNAIMMSDSESRYIKTFYRRGPGVLPYALAIDSSHRCIFWTDIGKKPSLNRMSVIEDDRGVEVLLDSSLMRPTALAVDPFARRIYWVEQALNYIGACNYDGTNRRILVRKVSRGLYGLDVFGDFVYVSDFSKGTIERIRKLDAAGNRTVVITGLSHPKGIQVIHPEKWPKKNVHNPCLHENTCTQLCVPSNNEQEYRCFCRDGMRYDNGKCVDLSKPFKSSNHVIVIDYATVGKFVLALVITGALLVFFFQKNRSYIITLPSLESHQWEIEGQERFPLSSITLDGGVENPVFEPNEGTPMDPEANDGLAA</sequence>
<dbReference type="InterPro" id="IPR011042">
    <property type="entry name" value="6-blade_b-propeller_TolB-like"/>
</dbReference>
<feature type="disulfide bond" evidence="13">
    <location>
        <begin position="823"/>
        <end position="838"/>
    </location>
</feature>
<keyword evidence="4" id="KW-0254">Endocytosis</keyword>
<dbReference type="PANTHER" id="PTHR22722:SF14">
    <property type="entry name" value="MEGALIN, ISOFORM A"/>
    <property type="match status" value="1"/>
</dbReference>
<dbReference type="SMART" id="SM00181">
    <property type="entry name" value="EGF"/>
    <property type="match status" value="6"/>
</dbReference>
<evidence type="ECO:0000256" key="8">
    <source>
        <dbReference type="ARBA" id="ARBA00022989"/>
    </source>
</evidence>
<evidence type="ECO:0000256" key="13">
    <source>
        <dbReference type="PROSITE-ProRule" id="PRU00124"/>
    </source>
</evidence>
<dbReference type="InterPro" id="IPR000742">
    <property type="entry name" value="EGF"/>
</dbReference>
<feature type="disulfide bond" evidence="13">
    <location>
        <begin position="1112"/>
        <end position="1124"/>
    </location>
</feature>
<dbReference type="Gene3D" id="4.10.400.10">
    <property type="entry name" value="Low-density Lipoprotein Receptor"/>
    <property type="match status" value="9"/>
</dbReference>
<feature type="disulfide bond" evidence="13">
    <location>
        <begin position="906"/>
        <end position="921"/>
    </location>
</feature>
<feature type="domain" description="EGF-like calcium-binding" evidence="16">
    <location>
        <begin position="103"/>
        <end position="136"/>
    </location>
</feature>
<dbReference type="GO" id="GO:0043235">
    <property type="term" value="C:receptor complex"/>
    <property type="evidence" value="ECO:0007669"/>
    <property type="project" value="TreeGrafter"/>
</dbReference>
<keyword evidence="11" id="KW-0675">Receptor</keyword>
<keyword evidence="9 15" id="KW-0472">Membrane</keyword>
<feature type="domain" description="EGF-like" evidence="17">
    <location>
        <begin position="717"/>
        <end position="753"/>
    </location>
</feature>
<evidence type="ECO:0000256" key="15">
    <source>
        <dbReference type="SAM" id="Phobius"/>
    </source>
</evidence>
<feature type="region of interest" description="Disordered" evidence="14">
    <location>
        <begin position="1661"/>
        <end position="1680"/>
    </location>
</feature>
<keyword evidence="10 13" id="KW-1015">Disulfide bond</keyword>
<evidence type="ECO:0000256" key="11">
    <source>
        <dbReference type="ARBA" id="ARBA00023170"/>
    </source>
</evidence>
<reference evidence="18" key="1">
    <citation type="submission" date="2021-06" db="EMBL/GenBank/DDBJ databases">
        <title>Parelaphostrongylus tenuis whole genome reference sequence.</title>
        <authorList>
            <person name="Garwood T.J."/>
            <person name="Larsen P.A."/>
            <person name="Fountain-Jones N.M."/>
            <person name="Garbe J.R."/>
            <person name="Macchietto M.G."/>
            <person name="Kania S.A."/>
            <person name="Gerhold R.W."/>
            <person name="Richards J.E."/>
            <person name="Wolf T.M."/>
        </authorList>
    </citation>
    <scope>NUCLEOTIDE SEQUENCE</scope>
    <source>
        <strain evidence="18">MNPRO001-30</strain>
        <tissue evidence="18">Meninges</tissue>
    </source>
</reference>
<evidence type="ECO:0000256" key="12">
    <source>
        <dbReference type="ARBA" id="ARBA00023180"/>
    </source>
</evidence>
<feature type="disulfide bond" evidence="13">
    <location>
        <begin position="1024"/>
        <end position="1042"/>
    </location>
</feature>
<dbReference type="GO" id="GO:0016324">
    <property type="term" value="C:apical plasma membrane"/>
    <property type="evidence" value="ECO:0007669"/>
    <property type="project" value="TreeGrafter"/>
</dbReference>
<keyword evidence="19" id="KW-1185">Reference proteome</keyword>
<dbReference type="PANTHER" id="PTHR22722">
    <property type="entry name" value="LOW-DENSITY LIPOPROTEIN RECEPTOR-RELATED PROTEIN 2-RELATED"/>
    <property type="match status" value="1"/>
</dbReference>